<protein>
    <submittedName>
        <fullName evidence="2">Uncharacterized protein</fullName>
    </submittedName>
</protein>
<keyword evidence="1" id="KW-1133">Transmembrane helix</keyword>
<dbReference type="EMBL" id="CP078145">
    <property type="protein sequence ID" value="QXN88781.1"/>
    <property type="molecule type" value="Genomic_DNA"/>
</dbReference>
<proteinExistence type="predicted"/>
<evidence type="ECO:0000313" key="2">
    <source>
        <dbReference type="EMBL" id="QXN88781.1"/>
    </source>
</evidence>
<evidence type="ECO:0000313" key="3">
    <source>
        <dbReference type="Proteomes" id="UP000694257"/>
    </source>
</evidence>
<dbReference type="RefSeq" id="WP_218469664.1">
    <property type="nucleotide sequence ID" value="NZ_BAABJN010000011.1"/>
</dbReference>
<organism evidence="2 3">
    <name type="scientific">Nocardia iowensis</name>
    <dbReference type="NCBI Taxonomy" id="204891"/>
    <lineage>
        <taxon>Bacteria</taxon>
        <taxon>Bacillati</taxon>
        <taxon>Actinomycetota</taxon>
        <taxon>Actinomycetes</taxon>
        <taxon>Mycobacteriales</taxon>
        <taxon>Nocardiaceae</taxon>
        <taxon>Nocardia</taxon>
    </lineage>
</organism>
<sequence length="111" mass="11440">MWLYAVWGCIGAAVNCGVVFVEASTRVKGWPWGQPEGPGGGVYAAAVVVQICTGAATSAAVLSSGLITPNILIAFGIGTGTPVVLKKLSFYVQSLLPGDEEPQDGRKGYEP</sequence>
<accession>A0ABX8RHG3</accession>
<reference evidence="2 3" key="1">
    <citation type="submission" date="2021-07" db="EMBL/GenBank/DDBJ databases">
        <title>Whole Genome Sequence of Nocardia Iowensis.</title>
        <authorList>
            <person name="Lamm A."/>
            <person name="Collins-Fairclough A.M."/>
            <person name="Bunk B."/>
            <person name="Sproer C."/>
        </authorList>
    </citation>
    <scope>NUCLEOTIDE SEQUENCE [LARGE SCALE GENOMIC DNA]</scope>
    <source>
        <strain evidence="2 3">NRRL 5646</strain>
    </source>
</reference>
<gene>
    <name evidence="2" type="ORF">KV110_24700</name>
</gene>
<feature type="transmembrane region" description="Helical" evidence="1">
    <location>
        <begin position="40"/>
        <end position="62"/>
    </location>
</feature>
<keyword evidence="3" id="KW-1185">Reference proteome</keyword>
<keyword evidence="1" id="KW-0812">Transmembrane</keyword>
<evidence type="ECO:0000256" key="1">
    <source>
        <dbReference type="SAM" id="Phobius"/>
    </source>
</evidence>
<keyword evidence="1" id="KW-0472">Membrane</keyword>
<dbReference type="Proteomes" id="UP000694257">
    <property type="component" value="Chromosome"/>
</dbReference>
<name>A0ABX8RHG3_NOCIO</name>